<evidence type="ECO:0000313" key="1">
    <source>
        <dbReference type="EMBL" id="QIK36656.1"/>
    </source>
</evidence>
<dbReference type="Proteomes" id="UP000502699">
    <property type="component" value="Chromosome"/>
</dbReference>
<protein>
    <submittedName>
        <fullName evidence="1">IS3 family transposase</fullName>
    </submittedName>
</protein>
<organism evidence="1 2">
    <name type="scientific">Caldichromatium japonicum</name>
    <dbReference type="NCBI Taxonomy" id="2699430"/>
    <lineage>
        <taxon>Bacteria</taxon>
        <taxon>Pseudomonadati</taxon>
        <taxon>Pseudomonadota</taxon>
        <taxon>Gammaproteobacteria</taxon>
        <taxon>Chromatiales</taxon>
        <taxon>Chromatiaceae</taxon>
        <taxon>Caldichromatium</taxon>
    </lineage>
</organism>
<dbReference type="AlphaFoldDB" id="A0A6G7V9W9"/>
<accession>A0A6G7V9W9</accession>
<proteinExistence type="predicted"/>
<gene>
    <name evidence="1" type="ORF">GWK36_00060</name>
</gene>
<name>A0A6G7V9W9_9GAMM</name>
<reference evidence="2" key="1">
    <citation type="submission" date="2020-01" db="EMBL/GenBank/DDBJ databases">
        <title>Caldichromatium gen. nov., sp. nov., a thermophilic purple sulfur bacterium member of the family Chromatiaceae isolated from Nakabusa hot spring, Japan.</title>
        <authorList>
            <person name="Saini M.K."/>
            <person name="Hanada S."/>
            <person name="Tank M."/>
        </authorList>
    </citation>
    <scope>NUCLEOTIDE SEQUENCE [LARGE SCALE GENOMIC DNA]</scope>
    <source>
        <strain evidence="2">No.7</strain>
    </source>
</reference>
<dbReference type="EMBL" id="CP048029">
    <property type="protein sequence ID" value="QIK36656.1"/>
    <property type="molecule type" value="Genomic_DNA"/>
</dbReference>
<evidence type="ECO:0000313" key="2">
    <source>
        <dbReference type="Proteomes" id="UP000502699"/>
    </source>
</evidence>
<keyword evidence="2" id="KW-1185">Reference proteome</keyword>
<dbReference type="KEGG" id="cjap:GWK36_00060"/>
<sequence length="161" mass="18021">MVLLHPTRRGPKPKISDVDLLAAIRADLEASPFVGEGHRKVGARLRILSGIRVSKDRVCRLMRENALLSPHRVPQGSPSAHDGSIQAEAPNQMWGTDGIRIQTVDACCVSIHRASGRVQHYRRLRRQGAQAAHGSWHAIHRRRLPETDRVLGYRPEPRLCC</sequence>